<evidence type="ECO:0000313" key="2">
    <source>
        <dbReference type="EMBL" id="KAF9738219.1"/>
    </source>
</evidence>
<feature type="region of interest" description="Disordered" evidence="1">
    <location>
        <begin position="393"/>
        <end position="489"/>
    </location>
</feature>
<proteinExistence type="predicted"/>
<sequence length="1098" mass="119038">MADNKNYDDEPHERTTMQQQKAVNAKKQAKRESGDQTARSRSSSRRARRQRIQKGIEDGKYLKTTSLEALEEADANGELNQMGMFERIGPDSTSMDGPVTHARAMRGEIPMRGTDPNQPYRMEPQEKKSSLDDTDGLKLKVDANLEIEIELKASIRGDLTLSLYAADDAFANIGKSLGKVSSAVGKTAGKLGQTVGSVSKTLGKTTGALAQTATSTVGGLGNQVGGLSKTVGKATKTGSNLTNTVTNTAKNIAKSCMASTRSVGVVLTFDRFVTEYPPFYSSHPSFVSSIRSTMSRIPRPTTESTQDPSSRFGSMKGSMRKGFQSLRETLKKKDAVGPSTDRPQISAPVLEQNAVESGVNTVSVPACLNLPVPPTPSSSRQPVRSIRWESGVQIPTHASTRPGPVPRALPPLPLNMRTPKRDEEVREPNGVDADPQSRPPTAASHLQMLSPTGQEGPKNLETQFLTSAAAPPRLPIRNPKRNSIIVPPSGHVVADQAPVPEALRKLKLRRPGPALREAFVRELPSPPTSEPRSSHSTEREQQVQVATGIESTLDAAKQPAEEDRVGEQSTAAVGGAAVEEASPSGDVKHERAAYSMDAFIGRIQSFTKRLDSIKVKVAQGVEKDESDPVLEARGSGILEQVASLKEAVANARDSKYILSEEDIASIESECQPRASELVDVMVAAQEKIDEIVGEARELAARVEAEQGKKREEEKEKIEEEEKKREEEKEKIEEEEEKREEEQNKPPPDAPRAPKVMLERRAQRAAAAQFQQRQSQSWGRNGPPSSAQRQANSGGHRSANWHPNPRRLYSSQSMPRGGYYNVTPTPPRRHNPQGRAGGNPESEPQGTFSNGAGNGSPAHPARSYETWTMPRGGWPQNHGYNWPQGAPAMNPMWHNSSAPGADAYAPGPPCYFPGYNPYGSFDPMGGWSTPTLHPLGRYTTLRQHPPSGHEHDPRPLQAPKKPSFESHAPCFASLFYFHLHLHLQSPSRSRSALPPKPHPHPTPPHTHPRLPAIPHLTHHHTDHSHEPEKHEHGAEQQDEALAAGCAAAVDGHVEVGGGVSPCAVGVGGWERAFQIEGVRGEVGVGVGVVHVGWCGIDVG</sequence>
<feature type="compositionally biased region" description="Basic and acidic residues" evidence="1">
    <location>
        <begin position="1022"/>
        <end position="1034"/>
    </location>
</feature>
<name>A0A9P6KTX6_9PLEO</name>
<feature type="compositionally biased region" description="Basic and acidic residues" evidence="1">
    <location>
        <begin position="419"/>
        <end position="429"/>
    </location>
</feature>
<dbReference type="AlphaFoldDB" id="A0A9P6KTX6"/>
<dbReference type="Proteomes" id="UP000756921">
    <property type="component" value="Unassembled WGS sequence"/>
</dbReference>
<feature type="compositionally biased region" description="Basic and acidic residues" evidence="1">
    <location>
        <begin position="532"/>
        <end position="541"/>
    </location>
</feature>
<feature type="region of interest" description="Disordered" evidence="1">
    <location>
        <begin position="517"/>
        <end position="588"/>
    </location>
</feature>
<feature type="compositionally biased region" description="Pro residues" evidence="1">
    <location>
        <begin position="403"/>
        <end position="413"/>
    </location>
</feature>
<evidence type="ECO:0000256" key="1">
    <source>
        <dbReference type="SAM" id="MobiDB-lite"/>
    </source>
</evidence>
<reference evidence="2" key="1">
    <citation type="journal article" date="2020" name="Mol. Plant Microbe Interact.">
        <title>Genome Sequence of the Biocontrol Agent Coniothyrium minitans strain Conio (IMI 134523).</title>
        <authorList>
            <person name="Patel D."/>
            <person name="Shittu T.A."/>
            <person name="Baroncelli R."/>
            <person name="Muthumeenakshi S."/>
            <person name="Osborne T.H."/>
            <person name="Janganan T.K."/>
            <person name="Sreenivasaprasad S."/>
        </authorList>
    </citation>
    <scope>NUCLEOTIDE SEQUENCE</scope>
    <source>
        <strain evidence="2">Conio</strain>
    </source>
</reference>
<feature type="compositionally biased region" description="Basic and acidic residues" evidence="1">
    <location>
        <begin position="1"/>
        <end position="15"/>
    </location>
</feature>
<dbReference type="OrthoDB" id="2279190at2759"/>
<feature type="compositionally biased region" description="Low complexity" evidence="1">
    <location>
        <begin position="571"/>
        <end position="581"/>
    </location>
</feature>
<feature type="compositionally biased region" description="Polar residues" evidence="1">
    <location>
        <begin position="841"/>
        <end position="850"/>
    </location>
</feature>
<feature type="region of interest" description="Disordered" evidence="1">
    <location>
        <begin position="1"/>
        <end position="59"/>
    </location>
</feature>
<feature type="compositionally biased region" description="Basic and acidic residues" evidence="1">
    <location>
        <begin position="702"/>
        <end position="731"/>
    </location>
</feature>
<dbReference type="EMBL" id="WJXW01000003">
    <property type="protein sequence ID" value="KAF9738219.1"/>
    <property type="molecule type" value="Genomic_DNA"/>
</dbReference>
<protein>
    <submittedName>
        <fullName evidence="2">Uncharacterized protein</fullName>
    </submittedName>
</protein>
<accession>A0A9P6KTX6</accession>
<feature type="compositionally biased region" description="Low complexity" evidence="1">
    <location>
        <begin position="763"/>
        <end position="773"/>
    </location>
</feature>
<feature type="region of interest" description="Disordered" evidence="1">
    <location>
        <begin position="109"/>
        <end position="133"/>
    </location>
</feature>
<organism evidence="2 3">
    <name type="scientific">Paraphaeosphaeria minitans</name>
    <dbReference type="NCBI Taxonomy" id="565426"/>
    <lineage>
        <taxon>Eukaryota</taxon>
        <taxon>Fungi</taxon>
        <taxon>Dikarya</taxon>
        <taxon>Ascomycota</taxon>
        <taxon>Pezizomycotina</taxon>
        <taxon>Dothideomycetes</taxon>
        <taxon>Pleosporomycetidae</taxon>
        <taxon>Pleosporales</taxon>
        <taxon>Massarineae</taxon>
        <taxon>Didymosphaeriaceae</taxon>
        <taxon>Paraphaeosphaeria</taxon>
    </lineage>
</organism>
<dbReference type="PANTHER" id="PTHR35587:SF6">
    <property type="entry name" value="BZIP DOMAIN-CONTAINING PROTEIN"/>
    <property type="match status" value="1"/>
</dbReference>
<feature type="region of interest" description="Disordered" evidence="1">
    <location>
        <begin position="986"/>
        <end position="1037"/>
    </location>
</feature>
<comment type="caution">
    <text evidence="2">The sequence shown here is derived from an EMBL/GenBank/DDBJ whole genome shotgun (WGS) entry which is preliminary data.</text>
</comment>
<gene>
    <name evidence="2" type="ORF">PMIN01_03502</name>
</gene>
<feature type="compositionally biased region" description="Basic residues" evidence="1">
    <location>
        <begin position="42"/>
        <end position="52"/>
    </location>
</feature>
<feature type="compositionally biased region" description="Polar residues" evidence="1">
    <location>
        <begin position="774"/>
        <end position="794"/>
    </location>
</feature>
<keyword evidence="3" id="KW-1185">Reference proteome</keyword>
<evidence type="ECO:0000313" key="3">
    <source>
        <dbReference type="Proteomes" id="UP000756921"/>
    </source>
</evidence>
<feature type="region of interest" description="Disordered" evidence="1">
    <location>
        <begin position="702"/>
        <end position="869"/>
    </location>
</feature>
<dbReference type="PANTHER" id="PTHR35587">
    <property type="entry name" value="EXPRESSED PROTEIN"/>
    <property type="match status" value="1"/>
</dbReference>
<feature type="compositionally biased region" description="Basic and acidic residues" evidence="1">
    <location>
        <begin position="123"/>
        <end position="133"/>
    </location>
</feature>
<feature type="region of interest" description="Disordered" evidence="1">
    <location>
        <begin position="296"/>
        <end position="322"/>
    </location>
</feature>
<feature type="region of interest" description="Disordered" evidence="1">
    <location>
        <begin position="938"/>
        <end position="962"/>
    </location>
</feature>
<feature type="compositionally biased region" description="Pro residues" evidence="1">
    <location>
        <begin position="993"/>
        <end position="1004"/>
    </location>
</feature>
<feature type="compositionally biased region" description="Polar residues" evidence="1">
    <location>
        <begin position="296"/>
        <end position="312"/>
    </location>
</feature>